<comment type="caution">
    <text evidence="1">The sequence shown here is derived from an EMBL/GenBank/DDBJ whole genome shotgun (WGS) entry which is preliminary data.</text>
</comment>
<evidence type="ECO:0000313" key="1">
    <source>
        <dbReference type="EMBL" id="GBP72881.1"/>
    </source>
</evidence>
<protein>
    <submittedName>
        <fullName evidence="1">Uncharacterized protein</fullName>
    </submittedName>
</protein>
<name>A0A4C1Y9A7_EUMVA</name>
<gene>
    <name evidence="1" type="ORF">EVAR_57427_1</name>
</gene>
<evidence type="ECO:0000313" key="2">
    <source>
        <dbReference type="Proteomes" id="UP000299102"/>
    </source>
</evidence>
<dbReference type="AlphaFoldDB" id="A0A4C1Y9A7"/>
<keyword evidence="2" id="KW-1185">Reference proteome</keyword>
<proteinExistence type="predicted"/>
<reference evidence="1 2" key="1">
    <citation type="journal article" date="2019" name="Commun. Biol.">
        <title>The bagworm genome reveals a unique fibroin gene that provides high tensile strength.</title>
        <authorList>
            <person name="Kono N."/>
            <person name="Nakamura H."/>
            <person name="Ohtoshi R."/>
            <person name="Tomita M."/>
            <person name="Numata K."/>
            <person name="Arakawa K."/>
        </authorList>
    </citation>
    <scope>NUCLEOTIDE SEQUENCE [LARGE SCALE GENOMIC DNA]</scope>
</reference>
<organism evidence="1 2">
    <name type="scientific">Eumeta variegata</name>
    <name type="common">Bagworm moth</name>
    <name type="synonym">Eumeta japonica</name>
    <dbReference type="NCBI Taxonomy" id="151549"/>
    <lineage>
        <taxon>Eukaryota</taxon>
        <taxon>Metazoa</taxon>
        <taxon>Ecdysozoa</taxon>
        <taxon>Arthropoda</taxon>
        <taxon>Hexapoda</taxon>
        <taxon>Insecta</taxon>
        <taxon>Pterygota</taxon>
        <taxon>Neoptera</taxon>
        <taxon>Endopterygota</taxon>
        <taxon>Lepidoptera</taxon>
        <taxon>Glossata</taxon>
        <taxon>Ditrysia</taxon>
        <taxon>Tineoidea</taxon>
        <taxon>Psychidae</taxon>
        <taxon>Oiketicinae</taxon>
        <taxon>Eumeta</taxon>
    </lineage>
</organism>
<dbReference type="Proteomes" id="UP000299102">
    <property type="component" value="Unassembled WGS sequence"/>
</dbReference>
<dbReference type="EMBL" id="BGZK01001159">
    <property type="protein sequence ID" value="GBP72881.1"/>
    <property type="molecule type" value="Genomic_DNA"/>
</dbReference>
<sequence>MAKTAESNSHKLCLWLFLSAEIITNSAKSSFDFTSLIHHADRRPQFPNYYGRCLAELLLGCYSLTQTLDDGKRGSLRASRGCEGQNWIGQTDRHTSDPIIVPFSHPDRTPKTRGRHLPSIVSNFETKKPIFRFRRVIESRTLPFAHVSTRVQSMKTETEHGQRRPFSCRRPQNFALAEVDPAPTRNLCRAVFNSPGSFDLTKHPPD</sequence>
<accession>A0A4C1Y9A7</accession>